<feature type="domain" description="Lipoyl-binding" evidence="7">
    <location>
        <begin position="2"/>
        <end position="77"/>
    </location>
</feature>
<dbReference type="SUPFAM" id="SSF47005">
    <property type="entry name" value="Peripheral subunit-binding domain of 2-oxo acid dehydrogenase complex"/>
    <property type="match status" value="1"/>
</dbReference>
<gene>
    <name evidence="9" type="ORF">B9Q03_03825</name>
</gene>
<dbReference type="InterPro" id="IPR003016">
    <property type="entry name" value="2-oxoA_DH_lipoyl-BS"/>
</dbReference>
<evidence type="ECO:0000256" key="2">
    <source>
        <dbReference type="ARBA" id="ARBA00007317"/>
    </source>
</evidence>
<dbReference type="AlphaFoldDB" id="A0A2R6AYY7"/>
<dbReference type="GO" id="GO:0005737">
    <property type="term" value="C:cytoplasm"/>
    <property type="evidence" value="ECO:0007669"/>
    <property type="project" value="TreeGrafter"/>
</dbReference>
<dbReference type="InterPro" id="IPR036625">
    <property type="entry name" value="E3-bd_dom_sf"/>
</dbReference>
<keyword evidence="5" id="KW-0012">Acyltransferase</keyword>
<dbReference type="PROSITE" id="PS00189">
    <property type="entry name" value="LIPOYL"/>
    <property type="match status" value="1"/>
</dbReference>
<dbReference type="PANTHER" id="PTHR43178">
    <property type="entry name" value="DIHYDROLIPOAMIDE ACETYLTRANSFERASE COMPONENT OF PYRUVATE DEHYDROGENASE COMPLEX"/>
    <property type="match status" value="1"/>
</dbReference>
<feature type="compositionally biased region" description="Low complexity" evidence="6">
    <location>
        <begin position="93"/>
        <end position="103"/>
    </location>
</feature>
<evidence type="ECO:0000313" key="10">
    <source>
        <dbReference type="Proteomes" id="UP000240322"/>
    </source>
</evidence>
<dbReference type="Gene3D" id="4.10.320.10">
    <property type="entry name" value="E3-binding domain"/>
    <property type="match status" value="1"/>
</dbReference>
<reference evidence="9 10" key="1">
    <citation type="submission" date="2017-04" db="EMBL/GenBank/DDBJ databases">
        <title>Novel microbial lineages endemic to geothermal iron-oxide mats fill important gaps in the evolutionary history of Archaea.</title>
        <authorList>
            <person name="Jay Z.J."/>
            <person name="Beam J.P."/>
            <person name="Dlakic M."/>
            <person name="Rusch D.B."/>
            <person name="Kozubal M.A."/>
            <person name="Inskeep W.P."/>
        </authorList>
    </citation>
    <scope>NUCLEOTIDE SEQUENCE [LARGE SCALE GENOMIC DNA]</scope>
    <source>
        <strain evidence="9">OSP_D</strain>
    </source>
</reference>
<dbReference type="FunFam" id="3.30.559.10:FF:000007">
    <property type="entry name" value="Dihydrolipoamide acetyltransferase component of pyruvate dehydrogenase complex"/>
    <property type="match status" value="1"/>
</dbReference>
<dbReference type="PANTHER" id="PTHR43178:SF5">
    <property type="entry name" value="LIPOAMIDE ACYLTRANSFERASE COMPONENT OF BRANCHED-CHAIN ALPHA-KETO ACID DEHYDROGENASE COMPLEX, MITOCHONDRIAL"/>
    <property type="match status" value="1"/>
</dbReference>
<dbReference type="SUPFAM" id="SSF51230">
    <property type="entry name" value="Single hybrid motif"/>
    <property type="match status" value="1"/>
</dbReference>
<accession>A0A2R6AYY7</accession>
<dbReference type="Pfam" id="PF00198">
    <property type="entry name" value="2-oxoacid_dh"/>
    <property type="match status" value="1"/>
</dbReference>
<dbReference type="InterPro" id="IPR023213">
    <property type="entry name" value="CAT-like_dom_sf"/>
</dbReference>
<dbReference type="SUPFAM" id="SSF52777">
    <property type="entry name" value="CoA-dependent acyltransferases"/>
    <property type="match status" value="1"/>
</dbReference>
<dbReference type="Pfam" id="PF00364">
    <property type="entry name" value="Biotin_lipoyl"/>
    <property type="match status" value="1"/>
</dbReference>
<proteinExistence type="inferred from homology"/>
<dbReference type="InterPro" id="IPR001078">
    <property type="entry name" value="2-oxoacid_DH_actylTfrase"/>
</dbReference>
<dbReference type="EMBL" id="NEXE01000022">
    <property type="protein sequence ID" value="PSN91602.1"/>
    <property type="molecule type" value="Genomic_DNA"/>
</dbReference>
<feature type="region of interest" description="Disordered" evidence="6">
    <location>
        <begin position="85"/>
        <end position="106"/>
    </location>
</feature>
<protein>
    <recommendedName>
        <fullName evidence="11">Branched-chain alpha-keto acid dehydrogenase subunit E2</fullName>
    </recommendedName>
</protein>
<evidence type="ECO:0000313" key="9">
    <source>
        <dbReference type="EMBL" id="PSN91602.1"/>
    </source>
</evidence>
<keyword evidence="3" id="KW-0808">Transferase</keyword>
<dbReference type="PROSITE" id="PS50968">
    <property type="entry name" value="BIOTINYL_LIPOYL"/>
    <property type="match status" value="1"/>
</dbReference>
<dbReference type="InterPro" id="IPR050743">
    <property type="entry name" value="2-oxoacid_DH_E2_comp"/>
</dbReference>
<sequence>MSYEFKLPDIGEGISEGEIVKWHVKEGDLVKEEQPLIEVMTDKVTVTIPSPVSGRVSEILAREGEKVKVGQVLLRLATDGGQSATVTSQAVETTPQTQTSQPQVEAQRTQVEGETKRVLATPAVRKLARDLGVDISKVVGTGPGGRVTELDVRNYAEQLKKQAAPPGAAVLVEPTQPKPLSEARPYPLAGTLEERVPLRGLRRMIAERMVKSMYTIPHVTHFDEVDATTLIKLRETLKPAADKKGVKLTYLPFIVKALCVALKEFPYLNASLDDERHEIVLKKYYNIGIATAVPEGLVVPVVRDADKKSLFEVAEEIGRLSEAARQNKLTLEDVRGGTFSVTNIGSIGGVSATPIINYPEVGILGVYRIMKKPVVVGDESIVVRDILPITLTFDHRVIDGAVAASFVGRLKQILENMDELVAATL</sequence>
<evidence type="ECO:0000259" key="7">
    <source>
        <dbReference type="PROSITE" id="PS50968"/>
    </source>
</evidence>
<evidence type="ECO:0000256" key="5">
    <source>
        <dbReference type="ARBA" id="ARBA00023315"/>
    </source>
</evidence>
<comment type="similarity">
    <text evidence="2">Belongs to the 2-oxoacid dehydrogenase family.</text>
</comment>
<evidence type="ECO:0000256" key="4">
    <source>
        <dbReference type="ARBA" id="ARBA00022823"/>
    </source>
</evidence>
<comment type="caution">
    <text evidence="9">The sequence shown here is derived from an EMBL/GenBank/DDBJ whole genome shotgun (WGS) entry which is preliminary data.</text>
</comment>
<dbReference type="Proteomes" id="UP000240322">
    <property type="component" value="Unassembled WGS sequence"/>
</dbReference>
<dbReference type="CDD" id="cd06849">
    <property type="entry name" value="lipoyl_domain"/>
    <property type="match status" value="1"/>
</dbReference>
<dbReference type="Gene3D" id="2.40.50.100">
    <property type="match status" value="1"/>
</dbReference>
<dbReference type="InterPro" id="IPR000089">
    <property type="entry name" value="Biotin_lipoyl"/>
</dbReference>
<evidence type="ECO:0000256" key="6">
    <source>
        <dbReference type="SAM" id="MobiDB-lite"/>
    </source>
</evidence>
<evidence type="ECO:0000256" key="3">
    <source>
        <dbReference type="ARBA" id="ARBA00022679"/>
    </source>
</evidence>
<keyword evidence="4" id="KW-0450">Lipoyl</keyword>
<dbReference type="InterPro" id="IPR011053">
    <property type="entry name" value="Single_hybrid_motif"/>
</dbReference>
<dbReference type="Gene3D" id="3.30.559.10">
    <property type="entry name" value="Chloramphenicol acetyltransferase-like domain"/>
    <property type="match status" value="1"/>
</dbReference>
<evidence type="ECO:0000259" key="8">
    <source>
        <dbReference type="PROSITE" id="PS51826"/>
    </source>
</evidence>
<organism evidence="9 10">
    <name type="scientific">Candidatus Marsarchaeota G2 archaeon OSP_D</name>
    <dbReference type="NCBI Taxonomy" id="1978157"/>
    <lineage>
        <taxon>Archaea</taxon>
        <taxon>Candidatus Marsarchaeota</taxon>
        <taxon>Candidatus Marsarchaeota group 2</taxon>
    </lineage>
</organism>
<dbReference type="Pfam" id="PF02817">
    <property type="entry name" value="E3_binding"/>
    <property type="match status" value="1"/>
</dbReference>
<name>A0A2R6AYY7_9ARCH</name>
<dbReference type="GO" id="GO:0016407">
    <property type="term" value="F:acetyltransferase activity"/>
    <property type="evidence" value="ECO:0007669"/>
    <property type="project" value="TreeGrafter"/>
</dbReference>
<evidence type="ECO:0000256" key="1">
    <source>
        <dbReference type="ARBA" id="ARBA00001938"/>
    </source>
</evidence>
<comment type="cofactor">
    <cofactor evidence="1">
        <name>(R)-lipoate</name>
        <dbReference type="ChEBI" id="CHEBI:83088"/>
    </cofactor>
</comment>
<dbReference type="PROSITE" id="PS51826">
    <property type="entry name" value="PSBD"/>
    <property type="match status" value="1"/>
</dbReference>
<evidence type="ECO:0008006" key="11">
    <source>
        <dbReference type="Google" id="ProtNLM"/>
    </source>
</evidence>
<dbReference type="InterPro" id="IPR004167">
    <property type="entry name" value="PSBD"/>
</dbReference>
<dbReference type="GO" id="GO:0031405">
    <property type="term" value="F:lipoic acid binding"/>
    <property type="evidence" value="ECO:0007669"/>
    <property type="project" value="TreeGrafter"/>
</dbReference>
<feature type="domain" description="Peripheral subunit-binding (PSBD)" evidence="8">
    <location>
        <begin position="119"/>
        <end position="156"/>
    </location>
</feature>